<organism evidence="1 2">
    <name type="scientific">Jaapia argillacea MUCL 33604</name>
    <dbReference type="NCBI Taxonomy" id="933084"/>
    <lineage>
        <taxon>Eukaryota</taxon>
        <taxon>Fungi</taxon>
        <taxon>Dikarya</taxon>
        <taxon>Basidiomycota</taxon>
        <taxon>Agaricomycotina</taxon>
        <taxon>Agaricomycetes</taxon>
        <taxon>Agaricomycetidae</taxon>
        <taxon>Jaapiales</taxon>
        <taxon>Jaapiaceae</taxon>
        <taxon>Jaapia</taxon>
    </lineage>
</organism>
<accession>A0A067PU75</accession>
<evidence type="ECO:0000313" key="2">
    <source>
        <dbReference type="Proteomes" id="UP000027265"/>
    </source>
</evidence>
<dbReference type="HOGENOM" id="CLU_2347001_0_0_1"/>
<dbReference type="Proteomes" id="UP000027265">
    <property type="component" value="Unassembled WGS sequence"/>
</dbReference>
<dbReference type="InParanoid" id="A0A067PU75"/>
<gene>
    <name evidence="1" type="ORF">JAAARDRAFT_665948</name>
</gene>
<protein>
    <submittedName>
        <fullName evidence="1">Uncharacterized protein</fullName>
    </submittedName>
</protein>
<name>A0A067PU75_9AGAM</name>
<dbReference type="AlphaFoldDB" id="A0A067PU75"/>
<proteinExistence type="predicted"/>
<reference evidence="2" key="1">
    <citation type="journal article" date="2014" name="Proc. Natl. Acad. Sci. U.S.A.">
        <title>Extensive sampling of basidiomycete genomes demonstrates inadequacy of the white-rot/brown-rot paradigm for wood decay fungi.</title>
        <authorList>
            <person name="Riley R."/>
            <person name="Salamov A.A."/>
            <person name="Brown D.W."/>
            <person name="Nagy L.G."/>
            <person name="Floudas D."/>
            <person name="Held B.W."/>
            <person name="Levasseur A."/>
            <person name="Lombard V."/>
            <person name="Morin E."/>
            <person name="Otillar R."/>
            <person name="Lindquist E.A."/>
            <person name="Sun H."/>
            <person name="LaButti K.M."/>
            <person name="Schmutz J."/>
            <person name="Jabbour D."/>
            <person name="Luo H."/>
            <person name="Baker S.E."/>
            <person name="Pisabarro A.G."/>
            <person name="Walton J.D."/>
            <person name="Blanchette R.A."/>
            <person name="Henrissat B."/>
            <person name="Martin F."/>
            <person name="Cullen D."/>
            <person name="Hibbett D.S."/>
            <person name="Grigoriev I.V."/>
        </authorList>
    </citation>
    <scope>NUCLEOTIDE SEQUENCE [LARGE SCALE GENOMIC DNA]</scope>
    <source>
        <strain evidence="2">MUCL 33604</strain>
    </source>
</reference>
<evidence type="ECO:0000313" key="1">
    <source>
        <dbReference type="EMBL" id="KDQ58368.1"/>
    </source>
</evidence>
<keyword evidence="2" id="KW-1185">Reference proteome</keyword>
<dbReference type="EMBL" id="KL197717">
    <property type="protein sequence ID" value="KDQ58368.1"/>
    <property type="molecule type" value="Genomic_DNA"/>
</dbReference>
<sequence length="97" mass="10978">MKWEICEAYIAGREKLRRTEIVHILSFLKFRFQLVSCTGGCGYNEPIHLARSWAIEDSEHSSSLSAARWCSDNVAGVGKMFGFCEGCRQTIKESITQ</sequence>